<name>A0A2T0JYR5_9ACTN</name>
<dbReference type="Proteomes" id="UP000239415">
    <property type="component" value="Unassembled WGS sequence"/>
</dbReference>
<dbReference type="InterPro" id="IPR013786">
    <property type="entry name" value="AcylCoA_DH/ox_N"/>
</dbReference>
<gene>
    <name evidence="2" type="ORF">CLV67_12353</name>
</gene>
<dbReference type="PANTHER" id="PTHR43884">
    <property type="entry name" value="ACYL-COA DEHYDROGENASE"/>
    <property type="match status" value="1"/>
</dbReference>
<keyword evidence="3" id="KW-1185">Reference proteome</keyword>
<dbReference type="Gene3D" id="1.10.540.10">
    <property type="entry name" value="Acyl-CoA dehydrogenase/oxidase, N-terminal domain"/>
    <property type="match status" value="1"/>
</dbReference>
<dbReference type="AlphaFoldDB" id="A0A2T0JYR5"/>
<proteinExistence type="predicted"/>
<dbReference type="Gene3D" id="2.40.110.10">
    <property type="entry name" value="Butyryl-CoA Dehydrogenase, subunit A, domain 2"/>
    <property type="match status" value="1"/>
</dbReference>
<feature type="domain" description="Acyl-CoA dehydrogenase/oxidase N-terminal" evidence="1">
    <location>
        <begin position="3"/>
        <end position="93"/>
    </location>
</feature>
<protein>
    <submittedName>
        <fullName evidence="2">Alkylation response protein AidB-like acyl-CoA dehydrogenase</fullName>
    </submittedName>
</protein>
<dbReference type="EMBL" id="PVMZ01000023">
    <property type="protein sequence ID" value="PRX14669.1"/>
    <property type="molecule type" value="Genomic_DNA"/>
</dbReference>
<sequence length="359" mass="37785">MHALVESVREFAGRVLRPAALHTDRSAVPAAFLEQLGSLGALNHLAPVEYGGAGLSRGDDRELHEVLAGACLNTWLVWAQHASLVGRLVAAGKPASDLAERVLRGEIVLGAGVSDVRRYPERYIRADRTDGAWHFGGTVSWVSGWGLNQALVVTAVEPPATVVTALLPIGDGMHATPLELAAVAGSRTERVVLDSVRVPDEHVLAIQTLAEWAHADHAAGSDARPHLFGFASAVLDELATSADPLAQAVAATWTPSIARMRAEAYGLADEAVRAGGGPHRVAERLAVKIAVGDALTALTRALLAARAGRGLSLGDTAQMYARQALFLQVQAQSPLTREAQLTHLASLGEHAADLGRHGW</sequence>
<dbReference type="OrthoDB" id="3536625at2"/>
<dbReference type="InterPro" id="IPR046373">
    <property type="entry name" value="Acyl-CoA_Oxase/DH_mid-dom_sf"/>
</dbReference>
<evidence type="ECO:0000259" key="1">
    <source>
        <dbReference type="Pfam" id="PF02771"/>
    </source>
</evidence>
<dbReference type="SUPFAM" id="SSF56645">
    <property type="entry name" value="Acyl-CoA dehydrogenase NM domain-like"/>
    <property type="match status" value="1"/>
</dbReference>
<dbReference type="InterPro" id="IPR037069">
    <property type="entry name" value="AcylCoA_DH/ox_N_sf"/>
</dbReference>
<dbReference type="Pfam" id="PF02771">
    <property type="entry name" value="Acyl-CoA_dh_N"/>
    <property type="match status" value="1"/>
</dbReference>
<organism evidence="2 3">
    <name type="scientific">Actinoplanes italicus</name>
    <dbReference type="NCBI Taxonomy" id="113567"/>
    <lineage>
        <taxon>Bacteria</taxon>
        <taxon>Bacillati</taxon>
        <taxon>Actinomycetota</taxon>
        <taxon>Actinomycetes</taxon>
        <taxon>Micromonosporales</taxon>
        <taxon>Micromonosporaceae</taxon>
        <taxon>Actinoplanes</taxon>
    </lineage>
</organism>
<evidence type="ECO:0000313" key="3">
    <source>
        <dbReference type="Proteomes" id="UP000239415"/>
    </source>
</evidence>
<evidence type="ECO:0000313" key="2">
    <source>
        <dbReference type="EMBL" id="PRX14669.1"/>
    </source>
</evidence>
<dbReference type="InterPro" id="IPR009100">
    <property type="entry name" value="AcylCoA_DH/oxidase_NM_dom_sf"/>
</dbReference>
<dbReference type="RefSeq" id="WP_106328374.1">
    <property type="nucleotide sequence ID" value="NZ_BOMO01000136.1"/>
</dbReference>
<dbReference type="PANTHER" id="PTHR43884:SF12">
    <property type="entry name" value="ISOVALERYL-COA DEHYDROGENASE, MITOCHONDRIAL-RELATED"/>
    <property type="match status" value="1"/>
</dbReference>
<dbReference type="GO" id="GO:0050660">
    <property type="term" value="F:flavin adenine dinucleotide binding"/>
    <property type="evidence" value="ECO:0007669"/>
    <property type="project" value="InterPro"/>
</dbReference>
<reference evidence="2 3" key="1">
    <citation type="submission" date="2018-03" db="EMBL/GenBank/DDBJ databases">
        <title>Genomic Encyclopedia of Archaeal and Bacterial Type Strains, Phase II (KMG-II): from individual species to whole genera.</title>
        <authorList>
            <person name="Goeker M."/>
        </authorList>
    </citation>
    <scope>NUCLEOTIDE SEQUENCE [LARGE SCALE GENOMIC DNA]</scope>
    <source>
        <strain evidence="2 3">DSM 43146</strain>
    </source>
</reference>
<comment type="caution">
    <text evidence="2">The sequence shown here is derived from an EMBL/GenBank/DDBJ whole genome shotgun (WGS) entry which is preliminary data.</text>
</comment>
<dbReference type="GO" id="GO:0003995">
    <property type="term" value="F:acyl-CoA dehydrogenase activity"/>
    <property type="evidence" value="ECO:0007669"/>
    <property type="project" value="TreeGrafter"/>
</dbReference>
<accession>A0A2T0JYR5</accession>